<evidence type="ECO:0000313" key="3">
    <source>
        <dbReference type="EMBL" id="KAL0868231.1"/>
    </source>
</evidence>
<gene>
    <name evidence="3" type="ORF">ABMA27_007764</name>
</gene>
<feature type="compositionally biased region" description="Basic and acidic residues" evidence="1">
    <location>
        <begin position="207"/>
        <end position="216"/>
    </location>
</feature>
<protein>
    <recommendedName>
        <fullName evidence="2">BRCT domain-containing protein</fullName>
    </recommendedName>
</protein>
<dbReference type="Proteomes" id="UP001549920">
    <property type="component" value="Unassembled WGS sequence"/>
</dbReference>
<evidence type="ECO:0000313" key="4">
    <source>
        <dbReference type="Proteomes" id="UP001549920"/>
    </source>
</evidence>
<feature type="compositionally biased region" description="Basic and acidic residues" evidence="1">
    <location>
        <begin position="291"/>
        <end position="304"/>
    </location>
</feature>
<dbReference type="SUPFAM" id="SSF52113">
    <property type="entry name" value="BRCT domain"/>
    <property type="match status" value="3"/>
</dbReference>
<dbReference type="InterPro" id="IPR036420">
    <property type="entry name" value="BRCT_dom_sf"/>
</dbReference>
<evidence type="ECO:0000259" key="2">
    <source>
        <dbReference type="PROSITE" id="PS50172"/>
    </source>
</evidence>
<dbReference type="InterPro" id="IPR001357">
    <property type="entry name" value="BRCT_dom"/>
</dbReference>
<reference evidence="3 4" key="1">
    <citation type="submission" date="2024-06" db="EMBL/GenBank/DDBJ databases">
        <title>A chromosome-level genome assembly of beet webworm, Loxostege sticticalis.</title>
        <authorList>
            <person name="Zhang Y."/>
        </authorList>
    </citation>
    <scope>NUCLEOTIDE SEQUENCE [LARGE SCALE GENOMIC DNA]</scope>
    <source>
        <strain evidence="3">AQ026</strain>
        <tissue evidence="3">Whole body</tissue>
    </source>
</reference>
<feature type="domain" description="BRCT" evidence="2">
    <location>
        <begin position="87"/>
        <end position="176"/>
    </location>
</feature>
<organism evidence="3 4">
    <name type="scientific">Loxostege sticticalis</name>
    <name type="common">Beet webworm moth</name>
    <dbReference type="NCBI Taxonomy" id="481309"/>
    <lineage>
        <taxon>Eukaryota</taxon>
        <taxon>Metazoa</taxon>
        <taxon>Ecdysozoa</taxon>
        <taxon>Arthropoda</taxon>
        <taxon>Hexapoda</taxon>
        <taxon>Insecta</taxon>
        <taxon>Pterygota</taxon>
        <taxon>Neoptera</taxon>
        <taxon>Endopterygota</taxon>
        <taxon>Lepidoptera</taxon>
        <taxon>Glossata</taxon>
        <taxon>Ditrysia</taxon>
        <taxon>Pyraloidea</taxon>
        <taxon>Crambidae</taxon>
        <taxon>Pyraustinae</taxon>
        <taxon>Loxostege</taxon>
    </lineage>
</organism>
<dbReference type="SMART" id="SM00292">
    <property type="entry name" value="BRCT"/>
    <property type="match status" value="2"/>
</dbReference>
<feature type="compositionally biased region" description="Basic and acidic residues" evidence="1">
    <location>
        <begin position="231"/>
        <end position="261"/>
    </location>
</feature>
<feature type="region of interest" description="Disordered" evidence="1">
    <location>
        <begin position="29"/>
        <end position="69"/>
    </location>
</feature>
<comment type="caution">
    <text evidence="3">The sequence shown here is derived from an EMBL/GenBank/DDBJ whole genome shotgun (WGS) entry which is preliminary data.</text>
</comment>
<feature type="region of interest" description="Disordered" evidence="1">
    <location>
        <begin position="206"/>
        <end position="329"/>
    </location>
</feature>
<proteinExistence type="predicted"/>
<feature type="compositionally biased region" description="Polar residues" evidence="1">
    <location>
        <begin position="38"/>
        <end position="69"/>
    </location>
</feature>
<name>A0ABR3HCV2_LOXSC</name>
<dbReference type="PROSITE" id="PS50172">
    <property type="entry name" value="BRCT"/>
    <property type="match status" value="1"/>
</dbReference>
<evidence type="ECO:0000256" key="1">
    <source>
        <dbReference type="SAM" id="MobiDB-lite"/>
    </source>
</evidence>
<sequence length="643" mass="69829">MNKENNRSAAGLRRSAIAERIRLREEWSELKGAPDPLKSSNRVLTKKPQTSKRANANSKPVAGSNSNNKRNLAKDVLTANIAKSVRMSSEVLLGVVALVDVGAESRALALRAALMALGASVVPAWSPIVTHLVWAQGGCRATRAKARALASRLVSPLWVEACAASNKRLPEQSFPAAARASDLPSPRTLRQLLKKAENENIPLFDLLSDKEDENPKAPRLRLSSETELDTSEDKTTDTSRDTSHDTSRDKSGDTSREKTAIESRVNTAPRRALPISISPAPPAKSRRKLFTQKEAEDTKTKASDDDSDADTTKLPKAPPKPTQRERKGLARAERLARKLVAAATPLTRTQPPGASIDKPRIVLTGMGRTERQAVSAAIRSLDGRIQAHVTRKTTHVLLGSFRDDTAENHCSGIASSHLKTRNVNNNCAVTVMKSISENNRTSNVNCESNIKNNCDISGVANLDNLRLSGVTNEPLVVHRSEVQKARTLNALAGAARGCRVLYAQWALDSKAAGKWIHHHGYEVPHLRKISLKARIERSALGRMRSEYAYDVFSGMKVLVSSDTDQKDAATQLLKLCGAVVVDGSTGQHGGQNGAQFDMTLGNGDGEVNSKWVFDSVAAARMRTTRRYVNNPLSCTVVTSQSNR</sequence>
<accession>A0ABR3HCV2</accession>
<keyword evidence="4" id="KW-1185">Reference proteome</keyword>
<dbReference type="Gene3D" id="3.40.50.10190">
    <property type="entry name" value="BRCT domain"/>
    <property type="match status" value="2"/>
</dbReference>
<dbReference type="EMBL" id="JBEUOH010000021">
    <property type="protein sequence ID" value="KAL0868231.1"/>
    <property type="molecule type" value="Genomic_DNA"/>
</dbReference>